<reference evidence="2" key="3">
    <citation type="journal article" date="2013" name="MicrobiologyOpen">
        <title>First insights into the syntrophic acetate-oxidizing bacteria--a genetic study.</title>
        <authorList>
            <person name="Muller B."/>
            <person name="Sun L."/>
            <person name="Schnurer A."/>
        </authorList>
    </citation>
    <scope>NUCLEOTIDE SEQUENCE</scope>
    <source>
        <strain evidence="2">Re1</strain>
    </source>
</reference>
<name>K7S8N2_TEPAE</name>
<dbReference type="Pfam" id="PF12225">
    <property type="entry name" value="DUF5981"/>
    <property type="match status" value="1"/>
</dbReference>
<reference evidence="3" key="1">
    <citation type="journal article" date="2013" name="Genome Announc.">
        <title>First Genome Sequence of a Syntrophic Acetate-Oxidizing Bacterium, Tepidanaerobacter acetatoxydans Strain Re1.</title>
        <authorList>
            <person name="Manzoor S."/>
            <person name="Bongcam-Rudloff E."/>
            <person name="Schnurer A."/>
            <person name="Muller B."/>
        </authorList>
    </citation>
    <scope>NUCLEOTIDE SEQUENCE</scope>
    <source>
        <strain evidence="3">Re1</strain>
    </source>
</reference>
<dbReference type="PATRIC" id="fig|1209989.3.peg.358"/>
<dbReference type="OrthoDB" id="9803687at2"/>
<evidence type="ECO:0000313" key="3">
    <source>
        <dbReference type="EMBL" id="CCP25018.1"/>
    </source>
</evidence>
<protein>
    <recommendedName>
        <fullName evidence="1">Methylene-tetrahydrofolate reductase C-terminal-like domain-containing protein</fullName>
    </recommendedName>
</protein>
<dbReference type="PANTHER" id="PTHR38755:SF1">
    <property type="entry name" value="METHYLENE-TETRAHYDROFOLATE REDUCTASE C-TERMINAL DOMAIN-CONTAINING PROTEIN"/>
    <property type="match status" value="1"/>
</dbReference>
<dbReference type="EMBL" id="JQ979073">
    <property type="protein sequence ID" value="AFV95340.1"/>
    <property type="molecule type" value="Genomic_DNA"/>
</dbReference>
<accession>K7S8N2</accession>
<feature type="domain" description="Methylene-tetrahydrofolate reductase C-terminal-like" evidence="1">
    <location>
        <begin position="109"/>
        <end position="203"/>
    </location>
</feature>
<reference evidence="4" key="2">
    <citation type="journal article" date="2013" name="Genome Announc.">
        <title>First genome sequence of a syntrophic acetate-oxidizing bacterium, Tepidanaerobacter acetatoxydans strain Re1.</title>
        <authorList>
            <person name="Manzoor S."/>
            <person name="Bongcam-Rudloff E."/>
            <person name="Schnurer A."/>
            <person name="Muller B."/>
        </authorList>
    </citation>
    <scope>NUCLEOTIDE SEQUENCE [LARGE SCALE GENOMIC DNA]</scope>
    <source>
        <strain evidence="4">Re1</strain>
    </source>
</reference>
<dbReference type="PANTHER" id="PTHR38755">
    <property type="entry name" value="5,10-METHYLENETETRAHYDROFOLATE REDUCTASE"/>
    <property type="match status" value="1"/>
</dbReference>
<gene>
    <name evidence="3" type="ordered locus">TEPIRE1_0341</name>
</gene>
<dbReference type="AlphaFoldDB" id="K7S8N2"/>
<evidence type="ECO:0000259" key="1">
    <source>
        <dbReference type="Pfam" id="PF12225"/>
    </source>
</evidence>
<dbReference type="EMBL" id="HF563609">
    <property type="protein sequence ID" value="CCP25018.1"/>
    <property type="molecule type" value="Genomic_DNA"/>
</dbReference>
<dbReference type="KEGG" id="tep:TepRe1_0306"/>
<organism evidence="2">
    <name type="scientific">Tepidanaerobacter acetatoxydans (strain DSM 21804 / JCM 16047 / Re1)</name>
    <dbReference type="NCBI Taxonomy" id="1209989"/>
    <lineage>
        <taxon>Bacteria</taxon>
        <taxon>Bacillati</taxon>
        <taxon>Bacillota</taxon>
        <taxon>Clostridia</taxon>
        <taxon>Thermosediminibacterales</taxon>
        <taxon>Tepidanaerobacteraceae</taxon>
        <taxon>Tepidanaerobacter</taxon>
    </lineage>
</organism>
<keyword evidence="4" id="KW-1185">Reference proteome</keyword>
<proteinExistence type="predicted"/>
<dbReference type="eggNOG" id="COG4656">
    <property type="taxonomic scope" value="Bacteria"/>
</dbReference>
<dbReference type="InterPro" id="IPR022026">
    <property type="entry name" value="DUF5981"/>
</dbReference>
<dbReference type="Proteomes" id="UP000010802">
    <property type="component" value="Chromosome"/>
</dbReference>
<dbReference type="HOGENOM" id="CLU_107569_0_0_9"/>
<dbReference type="RefSeq" id="WP_013777432.1">
    <property type="nucleotide sequence ID" value="NC_015519.1"/>
</dbReference>
<sequence>MIISQNKPFEEITEYLKDCEKIVLIGCAQCATACKSGGEEELIAMKKRLEEIGKQVLAFIVPETSCNYLLIRRDLKKIKDEINEADAILSFACGDGTQTIAKQVKIPVYPGNDTLFVGEVERVGQYSEACRTCGECVLGLTGGICPVTRCAKSLLNGPCGGAKDGKCEVNPENDCAWILIYKRLKELGQVENLIQIQQPKDYSKTTYPRNLNLREKDGGGRQ</sequence>
<dbReference type="STRING" id="1209989.TepRe1_0306"/>
<dbReference type="KEGG" id="tae:TepiRe1_0341"/>
<accession>F4LTH8</accession>
<evidence type="ECO:0000313" key="4">
    <source>
        <dbReference type="Proteomes" id="UP000010802"/>
    </source>
</evidence>
<evidence type="ECO:0000313" key="2">
    <source>
        <dbReference type="EMBL" id="AFV95340.1"/>
    </source>
</evidence>